<dbReference type="ExpressionAtlas" id="O45527">
    <property type="expression patterns" value="baseline and differential"/>
</dbReference>
<evidence type="ECO:0000313" key="2">
    <source>
        <dbReference type="EMBL" id="CAB07204.2"/>
    </source>
</evidence>
<dbReference type="UCSC" id="F47H4.2">
    <property type="organism name" value="c. elegans"/>
</dbReference>
<dbReference type="InterPro" id="IPR002900">
    <property type="entry name" value="DUF38/FTH_CAE_spp"/>
</dbReference>
<evidence type="ECO:0000313" key="4">
    <source>
        <dbReference type="WormBase" id="F47H4.2a"/>
    </source>
</evidence>
<dbReference type="RefSeq" id="NP_507396.2">
    <property type="nucleotide sequence ID" value="NM_074995.5"/>
</dbReference>
<dbReference type="CTD" id="180150"/>
<dbReference type="AGR" id="WB:WBGene00009835"/>
<dbReference type="GeneID" id="180150"/>
<feature type="domain" description="DUF38" evidence="1">
    <location>
        <begin position="485"/>
        <end position="626"/>
    </location>
</feature>
<gene>
    <name evidence="2" type="ORF">CELE_F47H4.2</name>
    <name evidence="2 4" type="ORF">F47H4.2</name>
</gene>
<dbReference type="PANTHER" id="PTHR23014">
    <property type="entry name" value="F-BOX A PROTEIN"/>
    <property type="match status" value="1"/>
</dbReference>
<keyword evidence="3" id="KW-1185">Reference proteome</keyword>
<proteinExistence type="predicted"/>
<dbReference type="EMBL" id="BX284605">
    <property type="protein sequence ID" value="CAB07204.2"/>
    <property type="molecule type" value="Genomic_DNA"/>
</dbReference>
<sequence length="687" mass="80625">MSQDDLVVNRSQILQSSIDQFDASQFVDVRLEIGEDQIKLILETETTLDSGEVEVKNVWIAYRERDNGCVIENHDQQEFVDRLEFFDVSVLHLEHALSTMDVLKKFSLISVEKSQDKKIPTDQDLRTNSIFLEILSRMLASRQKPLKAHIFEVHLWQEPFNNHAAIIMSYLKPQFLYSIILSTPMPGIYLNLSTFVALEQWLNGKEFRMINFLTYLELDAFFHFTTIKLGMYHGTYEKLTELKNHFLKHETPEYFELNYPESFDNYRLVKSSDMSRKREHVKYKPNGDLHSMTWYFPVGDGEELDVLVKYRPEGKMGHHFLFKRVSASVKLQMKNKKLDTGFKLLYLIPTNYQAMKRIIEKCSVVTILSIRKVCKGLRSFVDTRCFEFPNKQLSIVIDGGNCYLKIVTPDENMLLGYEKNAIGCSFWADPAIYYNSDYIQTRTITGDTPLNVCMSDLGSILKHHKAPMDLIDFNLRAIDDVVILTEIIRETLMPEEKRLKVNRVFFFGIDMKMMTRILSYLDEKVLNAIVLMYDAESRNEGEELDTGRMVKLAQWKNAKQLGVDRFAVSFPIESIGHFHKVKLCFRQITIRDLLYLKEIFMNSSVKREFDIQSRSFDAEKLNETFGYPYTVTENKVKRKKWLFKMLVIRHAVVELDYLERIEGEREITCFKFTQYKVPQEIFDNIPW</sequence>
<dbReference type="Pfam" id="PF01827">
    <property type="entry name" value="FTH"/>
    <property type="match status" value="2"/>
</dbReference>
<dbReference type="AlphaFoldDB" id="O45527"/>
<dbReference type="Bgee" id="WBGene00009835">
    <property type="expression patterns" value="Expressed in larva and 2 other cell types or tissues"/>
</dbReference>
<name>O45527_CAEEL</name>
<dbReference type="Proteomes" id="UP000001940">
    <property type="component" value="Chromosome V"/>
</dbReference>
<dbReference type="PhylomeDB" id="O45527"/>
<dbReference type="WormBase" id="F47H4.2a">
    <property type="protein sequence ID" value="CE37016"/>
    <property type="gene ID" value="WBGene00009835"/>
</dbReference>
<organism evidence="2 3">
    <name type="scientific">Caenorhabditis elegans</name>
    <dbReference type="NCBI Taxonomy" id="6239"/>
    <lineage>
        <taxon>Eukaryota</taxon>
        <taxon>Metazoa</taxon>
        <taxon>Ecdysozoa</taxon>
        <taxon>Nematoda</taxon>
        <taxon>Chromadorea</taxon>
        <taxon>Rhabditida</taxon>
        <taxon>Rhabditina</taxon>
        <taxon>Rhabditomorpha</taxon>
        <taxon>Rhabditoidea</taxon>
        <taxon>Rhabditidae</taxon>
        <taxon>Peloderinae</taxon>
        <taxon>Caenorhabditis</taxon>
    </lineage>
</organism>
<dbReference type="PIR" id="T22369">
    <property type="entry name" value="T22369"/>
</dbReference>
<evidence type="ECO:0000259" key="1">
    <source>
        <dbReference type="Pfam" id="PF01827"/>
    </source>
</evidence>
<reference evidence="2 3" key="1">
    <citation type="journal article" date="1998" name="Science">
        <title>Genome sequence of the nematode C. elegans: a platform for investigating biology.</title>
        <authorList>
            <consortium name="The C. elegans sequencing consortium"/>
            <person name="Sulson J.E."/>
            <person name="Waterston R."/>
        </authorList>
    </citation>
    <scope>NUCLEOTIDE SEQUENCE [LARGE SCALE GENOMIC DNA]</scope>
    <source>
        <strain evidence="2 3">Bristol N2</strain>
    </source>
</reference>
<evidence type="ECO:0000313" key="3">
    <source>
        <dbReference type="Proteomes" id="UP000001940"/>
    </source>
</evidence>
<protein>
    <submittedName>
        <fullName evidence="2">DUF38 domain-containing protein</fullName>
    </submittedName>
</protein>
<accession>O45527</accession>
<dbReference type="PANTHER" id="PTHR23014:SF1">
    <property type="entry name" value="DUF38 DOMAIN-CONTAINING PROTEIN-RELATED"/>
    <property type="match status" value="1"/>
</dbReference>
<feature type="domain" description="DUF38" evidence="1">
    <location>
        <begin position="131"/>
        <end position="261"/>
    </location>
</feature>